<dbReference type="PROSITE" id="PS01247">
    <property type="entry name" value="IUNH"/>
    <property type="match status" value="1"/>
</dbReference>
<dbReference type="PANTHER" id="PTHR12304:SF4">
    <property type="entry name" value="URIDINE NUCLEOSIDASE"/>
    <property type="match status" value="1"/>
</dbReference>
<dbReference type="InterPro" id="IPR015910">
    <property type="entry name" value="I/U_nuclsd_hydro_CS"/>
</dbReference>
<evidence type="ECO:0000256" key="2">
    <source>
        <dbReference type="ARBA" id="ARBA00023295"/>
    </source>
</evidence>
<dbReference type="AlphaFoldDB" id="A0A447QQN0"/>
<dbReference type="EC" id="3.2.-.-" evidence="4"/>
<reference evidence="4 5" key="1">
    <citation type="submission" date="2018-12" db="EMBL/GenBank/DDBJ databases">
        <authorList>
            <consortium name="Pathogen Informatics"/>
        </authorList>
    </citation>
    <scope>NUCLEOTIDE SEQUENCE [LARGE SCALE GENOMIC DNA]</scope>
    <source>
        <strain evidence="4 5">NCTC9419</strain>
    </source>
</reference>
<evidence type="ECO:0000259" key="3">
    <source>
        <dbReference type="Pfam" id="PF01156"/>
    </source>
</evidence>
<dbReference type="GO" id="GO:0045437">
    <property type="term" value="F:uridine nucleosidase activity"/>
    <property type="evidence" value="ECO:0007669"/>
    <property type="project" value="UniProtKB-ARBA"/>
</dbReference>
<dbReference type="STRING" id="61652.AXX16_3974"/>
<feature type="domain" description="Inosine/uridine-preferring nucleoside hydrolase" evidence="3">
    <location>
        <begin position="5"/>
        <end position="300"/>
    </location>
</feature>
<dbReference type="Proteomes" id="UP000271603">
    <property type="component" value="Chromosome"/>
</dbReference>
<dbReference type="InterPro" id="IPR023186">
    <property type="entry name" value="IUNH"/>
</dbReference>
<dbReference type="InterPro" id="IPR001910">
    <property type="entry name" value="Inosine/uridine_hydrolase_dom"/>
</dbReference>
<dbReference type="GO" id="GO:0006152">
    <property type="term" value="P:purine nucleoside catabolic process"/>
    <property type="evidence" value="ECO:0007669"/>
    <property type="project" value="TreeGrafter"/>
</dbReference>
<dbReference type="SUPFAM" id="SSF53590">
    <property type="entry name" value="Nucleoside hydrolase"/>
    <property type="match status" value="1"/>
</dbReference>
<dbReference type="PANTHER" id="PTHR12304">
    <property type="entry name" value="INOSINE-URIDINE PREFERRING NUCLEOSIDE HYDROLASE"/>
    <property type="match status" value="1"/>
</dbReference>
<gene>
    <name evidence="4" type="primary">rihA</name>
    <name evidence="4" type="ORF">NCTC9419_03903</name>
</gene>
<dbReference type="NCBIfam" id="NF007761">
    <property type="entry name" value="PRK10443.1"/>
    <property type="match status" value="1"/>
</dbReference>
<evidence type="ECO:0000313" key="5">
    <source>
        <dbReference type="Proteomes" id="UP000271603"/>
    </source>
</evidence>
<dbReference type="GO" id="GO:0005829">
    <property type="term" value="C:cytosol"/>
    <property type="evidence" value="ECO:0007669"/>
    <property type="project" value="TreeGrafter"/>
</dbReference>
<protein>
    <submittedName>
        <fullName evidence="4">Pyrimidine-specific ribonucleoside hydrolase rihA</fullName>
        <ecNumber evidence="4">3.2.-.-</ecNumber>
    </submittedName>
</protein>
<organism evidence="4 5">
    <name type="scientific">Serratia rubidaea</name>
    <name type="common">Serratia marinorubra</name>
    <dbReference type="NCBI Taxonomy" id="61652"/>
    <lineage>
        <taxon>Bacteria</taxon>
        <taxon>Pseudomonadati</taxon>
        <taxon>Pseudomonadota</taxon>
        <taxon>Gammaproteobacteria</taxon>
        <taxon>Enterobacterales</taxon>
        <taxon>Yersiniaceae</taxon>
        <taxon>Serratia</taxon>
    </lineage>
</organism>
<proteinExistence type="predicted"/>
<sequence>MPRPIIIDCDPGLDDAIALAMALRAPQLDVKAITTSAGNQTPEKTLHNALGLLTLMQREDIPVAAGAAKPLLRELVIAEHVHGSTGMGHTRLPTPGIEPAPHSAVELIAGLLRTSPEPITLVVTGPMTNIALLLAQHPELKPRIERIVFMGGALHGGNATPVAEFNIYVDPEAAEMVLQSGVPLTMAGLNVTHQAFVLPQEAERIRAIANPVAQAVAEMLDFYLPMYLNHPRGLPGAAMHDPCTIAWLLAPQLFDSRERWVGVETKGEYTLGQTVVDDLQQSGNAPNVQVLTDIDRDGFIALLLDCLTRYSYRQNGEK</sequence>
<dbReference type="GO" id="GO:0008477">
    <property type="term" value="F:purine nucleosidase activity"/>
    <property type="evidence" value="ECO:0007669"/>
    <property type="project" value="TreeGrafter"/>
</dbReference>
<keyword evidence="1 4" id="KW-0378">Hydrolase</keyword>
<accession>A0A447QQN0</accession>
<dbReference type="EMBL" id="LR134155">
    <property type="protein sequence ID" value="VEA72304.1"/>
    <property type="molecule type" value="Genomic_DNA"/>
</dbReference>
<dbReference type="Pfam" id="PF01156">
    <property type="entry name" value="IU_nuc_hydro"/>
    <property type="match status" value="1"/>
</dbReference>
<evidence type="ECO:0000313" key="4">
    <source>
        <dbReference type="EMBL" id="VEA72304.1"/>
    </source>
</evidence>
<dbReference type="InterPro" id="IPR036452">
    <property type="entry name" value="Ribo_hydro-like"/>
</dbReference>
<evidence type="ECO:0000256" key="1">
    <source>
        <dbReference type="ARBA" id="ARBA00022801"/>
    </source>
</evidence>
<dbReference type="CDD" id="cd02651">
    <property type="entry name" value="nuc_hydro_IU_UC_XIUA"/>
    <property type="match status" value="1"/>
</dbReference>
<keyword evidence="2 4" id="KW-0326">Glycosidase</keyword>
<dbReference type="Gene3D" id="3.90.245.10">
    <property type="entry name" value="Ribonucleoside hydrolase-like"/>
    <property type="match status" value="1"/>
</dbReference>
<name>A0A447QQN0_SERRU</name>